<dbReference type="PROSITE" id="PS50011">
    <property type="entry name" value="PROTEIN_KINASE_DOM"/>
    <property type="match status" value="1"/>
</dbReference>
<dbReference type="InterPro" id="IPR040976">
    <property type="entry name" value="Pkinase_fungal"/>
</dbReference>
<feature type="region of interest" description="Disordered" evidence="2">
    <location>
        <begin position="1"/>
        <end position="111"/>
    </location>
</feature>
<feature type="coiled-coil region" evidence="1">
    <location>
        <begin position="886"/>
        <end position="913"/>
    </location>
</feature>
<comment type="caution">
    <text evidence="4">The sequence shown here is derived from an EMBL/GenBank/DDBJ whole genome shotgun (WGS) entry which is preliminary data.</text>
</comment>
<feature type="domain" description="Protein kinase" evidence="3">
    <location>
        <begin position="528"/>
        <end position="845"/>
    </location>
</feature>
<dbReference type="GO" id="GO:0004672">
    <property type="term" value="F:protein kinase activity"/>
    <property type="evidence" value="ECO:0007669"/>
    <property type="project" value="InterPro"/>
</dbReference>
<protein>
    <recommendedName>
        <fullName evidence="3">Protein kinase domain-containing protein</fullName>
    </recommendedName>
</protein>
<organism evidence="4 5">
    <name type="scientific">Lentinula detonsa</name>
    <dbReference type="NCBI Taxonomy" id="2804962"/>
    <lineage>
        <taxon>Eukaryota</taxon>
        <taxon>Fungi</taxon>
        <taxon>Dikarya</taxon>
        <taxon>Basidiomycota</taxon>
        <taxon>Agaricomycotina</taxon>
        <taxon>Agaricomycetes</taxon>
        <taxon>Agaricomycetidae</taxon>
        <taxon>Agaricales</taxon>
        <taxon>Marasmiineae</taxon>
        <taxon>Omphalotaceae</taxon>
        <taxon>Lentinula</taxon>
    </lineage>
</organism>
<dbReference type="Proteomes" id="UP001163850">
    <property type="component" value="Unassembled WGS sequence"/>
</dbReference>
<dbReference type="InterPro" id="IPR000719">
    <property type="entry name" value="Prot_kinase_dom"/>
</dbReference>
<proteinExistence type="predicted"/>
<feature type="compositionally biased region" description="Polar residues" evidence="2">
    <location>
        <begin position="56"/>
        <end position="65"/>
    </location>
</feature>
<sequence length="913" mass="104166">MSNSKKYRTRAKTRNATHHIQENDTSATLSREHGATQHTTSPNRDTARNVPLDPLSGSSRATRSLQPPVAHPHGQDADQAGDLSDEDEDVSDDDVGKLAPQTPATPKRLHVASDSVLVTPFGRYSHTYSPSISNDHPYKVDEVNKFLEADLTELRILPLGEWAQYAMNLDLDRDDYTLTKTTKTRFKEYFEAVDAAKLESEIYPTLVALLNSFSNKGKKGNNIIFYTQDPFPVRGSIVEQRPDIGAAFKGLFKGKKYTLTAKVDRRIYWGLLFNVVEGKLEGGKMIIEELGKDAIPKVIPPKQERGRSQTAGNQVSSSKKRARSQDTNDRAPKMKRVLKGSTSKLLPRRPAARRRKVASDFAHQPASQPAMALRPHTLKPVPARMTPLGTRVQVGGYARDMMSLGVIRSHAINFIVDSKFARAIYYDRSTIVESGLLDLENEEHQLIFAKMIKHLRALPLEGLGIVPNLDAKFMKNPKSLDYGFNLPQYTAADGPPSNEIFEHPQGSLFTFPYKDGKTRTVRLKRVLFRSHGIIGRGTIVIRVKCACVGCGSHCDWAGKKLVLKLSFPGETRVSEQTFMDRCRELAQGEHAWVLNHLPHIYWSFDIPFGEGSPQKNFKKKYDEQYEMRLMRGSIQEELQPLTSLTTARECAQVFYDVVQCHHWVWKYPQILHRDISQGNIMVRGKKGEKFGVLNDWDLAVWVNDLRDGPTSKFRTGTTPYMAHEQHDIEWKGPHRYRHDMESMFYVILLLTCLCSSPSEKLVDPPVTNFCYEQWHEQGDFSLRATKESLIHRGAWQPSTTTFFAGFSLWLVKLQLKLRLGFVELANYQNAKTTQQVKWQRPDPALLNFNEDTLGGHFSYEEMIWAVHAFDNEDLKTRSHEWQNILLLRLQKEQQDEQQQKEQYEQQQKEQGEN</sequence>
<keyword evidence="1" id="KW-0175">Coiled coil</keyword>
<reference evidence="4" key="1">
    <citation type="submission" date="2022-08" db="EMBL/GenBank/DDBJ databases">
        <authorList>
            <consortium name="DOE Joint Genome Institute"/>
            <person name="Min B."/>
            <person name="Riley R."/>
            <person name="Sierra-Patev S."/>
            <person name="Naranjo-Ortiz M."/>
            <person name="Looney B."/>
            <person name="Konkel Z."/>
            <person name="Slot J.C."/>
            <person name="Sakamoto Y."/>
            <person name="Steenwyk J.L."/>
            <person name="Rokas A."/>
            <person name="Carro J."/>
            <person name="Camarero S."/>
            <person name="Ferreira P."/>
            <person name="Molpeceres G."/>
            <person name="Ruiz-Duenas F.J."/>
            <person name="Serrano A."/>
            <person name="Henrissat B."/>
            <person name="Drula E."/>
            <person name="Hughes K.W."/>
            <person name="Mata J.L."/>
            <person name="Ishikawa N.K."/>
            <person name="Vargas-Isla R."/>
            <person name="Ushijima S."/>
            <person name="Smith C.A."/>
            <person name="Ahrendt S."/>
            <person name="Andreopoulos W."/>
            <person name="He G."/>
            <person name="Labutti K."/>
            <person name="Lipzen A."/>
            <person name="Ng V."/>
            <person name="Sandor L."/>
            <person name="Barry K."/>
            <person name="Martinez A.T."/>
            <person name="Xiao Y."/>
            <person name="Gibbons J.G."/>
            <person name="Terashima K."/>
            <person name="Hibbett D.S."/>
            <person name="Grigoriev I.V."/>
        </authorList>
    </citation>
    <scope>NUCLEOTIDE SEQUENCE</scope>
    <source>
        <strain evidence="4">TFB7829</strain>
    </source>
</reference>
<dbReference type="SUPFAM" id="SSF56112">
    <property type="entry name" value="Protein kinase-like (PK-like)"/>
    <property type="match status" value="1"/>
</dbReference>
<dbReference type="GO" id="GO:0005524">
    <property type="term" value="F:ATP binding"/>
    <property type="evidence" value="ECO:0007669"/>
    <property type="project" value="InterPro"/>
</dbReference>
<dbReference type="EMBL" id="MU802181">
    <property type="protein sequence ID" value="KAJ3980520.1"/>
    <property type="molecule type" value="Genomic_DNA"/>
</dbReference>
<dbReference type="Gene3D" id="1.10.510.10">
    <property type="entry name" value="Transferase(Phosphotransferase) domain 1"/>
    <property type="match status" value="1"/>
</dbReference>
<dbReference type="AlphaFoldDB" id="A0AA38PRQ4"/>
<evidence type="ECO:0000313" key="5">
    <source>
        <dbReference type="Proteomes" id="UP001163850"/>
    </source>
</evidence>
<dbReference type="Pfam" id="PF17667">
    <property type="entry name" value="Pkinase_fungal"/>
    <property type="match status" value="2"/>
</dbReference>
<dbReference type="InterPro" id="IPR011009">
    <property type="entry name" value="Kinase-like_dom_sf"/>
</dbReference>
<evidence type="ECO:0000259" key="3">
    <source>
        <dbReference type="PROSITE" id="PS50011"/>
    </source>
</evidence>
<feature type="compositionally biased region" description="Basic residues" evidence="2">
    <location>
        <begin position="1"/>
        <end position="17"/>
    </location>
</feature>
<feature type="compositionally biased region" description="Polar residues" evidence="2">
    <location>
        <begin position="308"/>
        <end position="317"/>
    </location>
</feature>
<feature type="compositionally biased region" description="Basic and acidic residues" evidence="2">
    <location>
        <begin position="323"/>
        <end position="332"/>
    </location>
</feature>
<dbReference type="PANTHER" id="PTHR38248:SF2">
    <property type="entry name" value="FUNK1 11"/>
    <property type="match status" value="1"/>
</dbReference>
<evidence type="ECO:0000256" key="1">
    <source>
        <dbReference type="SAM" id="Coils"/>
    </source>
</evidence>
<evidence type="ECO:0000256" key="2">
    <source>
        <dbReference type="SAM" id="MobiDB-lite"/>
    </source>
</evidence>
<evidence type="ECO:0000313" key="4">
    <source>
        <dbReference type="EMBL" id="KAJ3980520.1"/>
    </source>
</evidence>
<accession>A0AA38PRQ4</accession>
<dbReference type="PANTHER" id="PTHR38248">
    <property type="entry name" value="FUNK1 6"/>
    <property type="match status" value="1"/>
</dbReference>
<name>A0AA38PRQ4_9AGAR</name>
<feature type="region of interest" description="Disordered" evidence="2">
    <location>
        <begin position="297"/>
        <end position="354"/>
    </location>
</feature>
<gene>
    <name evidence="4" type="ORF">F5890DRAFT_1541084</name>
</gene>
<feature type="compositionally biased region" description="Acidic residues" evidence="2">
    <location>
        <begin position="83"/>
        <end position="93"/>
    </location>
</feature>